<dbReference type="RefSeq" id="WP_002846841.1">
    <property type="nucleotide sequence ID" value="NZ_ADKM02000008.1"/>
</dbReference>
<gene>
    <name evidence="3" type="ORF">CUS_6145</name>
</gene>
<proteinExistence type="predicted"/>
<keyword evidence="4" id="KW-1185">Reference proteome</keyword>
<dbReference type="PROSITE" id="PS51257">
    <property type="entry name" value="PROKAR_LIPOPROTEIN"/>
    <property type="match status" value="1"/>
</dbReference>
<evidence type="ECO:0000313" key="3">
    <source>
        <dbReference type="EMBL" id="EGC04813.1"/>
    </source>
</evidence>
<dbReference type="AlphaFoldDB" id="E9S7D4"/>
<dbReference type="OrthoDB" id="1820992at2"/>
<accession>E9S7D4</accession>
<feature type="compositionally biased region" description="Basic and acidic residues" evidence="1">
    <location>
        <begin position="268"/>
        <end position="278"/>
    </location>
</feature>
<organism evidence="3 4">
    <name type="scientific">Ruminococcus albus 8</name>
    <dbReference type="NCBI Taxonomy" id="246199"/>
    <lineage>
        <taxon>Bacteria</taxon>
        <taxon>Bacillati</taxon>
        <taxon>Bacillota</taxon>
        <taxon>Clostridia</taxon>
        <taxon>Eubacteriales</taxon>
        <taxon>Oscillospiraceae</taxon>
        <taxon>Ruminococcus</taxon>
    </lineage>
</organism>
<comment type="caution">
    <text evidence="3">The sequence shown here is derived from an EMBL/GenBank/DDBJ whole genome shotgun (WGS) entry which is preliminary data.</text>
</comment>
<feature type="region of interest" description="Disordered" evidence="1">
    <location>
        <begin position="32"/>
        <end position="55"/>
    </location>
</feature>
<dbReference type="Proteomes" id="UP000004259">
    <property type="component" value="Unassembled WGS sequence"/>
</dbReference>
<evidence type="ECO:0000313" key="4">
    <source>
        <dbReference type="Proteomes" id="UP000004259"/>
    </source>
</evidence>
<reference evidence="3 4" key="1">
    <citation type="submission" date="2011-02" db="EMBL/GenBank/DDBJ databases">
        <authorList>
            <person name="Nelson K.E."/>
            <person name="Sutton G."/>
            <person name="Torralba M."/>
            <person name="Durkin S."/>
            <person name="Harkins D."/>
            <person name="Montgomery R."/>
            <person name="Ziemer C."/>
            <person name="Klaassens E."/>
            <person name="Ocuiv P."/>
            <person name="Morrison M."/>
        </authorList>
    </citation>
    <scope>NUCLEOTIDE SEQUENCE [LARGE SCALE GENOMIC DNA]</scope>
    <source>
        <strain evidence="3 4">8</strain>
    </source>
</reference>
<keyword evidence="2" id="KW-0732">Signal</keyword>
<feature type="chain" id="PRO_5039703999" evidence="2">
    <location>
        <begin position="20"/>
        <end position="278"/>
    </location>
</feature>
<feature type="signal peptide" evidence="2">
    <location>
        <begin position="1"/>
        <end position="19"/>
    </location>
</feature>
<feature type="compositionally biased region" description="Polar residues" evidence="1">
    <location>
        <begin position="34"/>
        <end position="45"/>
    </location>
</feature>
<evidence type="ECO:0000256" key="2">
    <source>
        <dbReference type="SAM" id="SignalP"/>
    </source>
</evidence>
<dbReference type="EMBL" id="ADKM02000008">
    <property type="protein sequence ID" value="EGC04813.1"/>
    <property type="molecule type" value="Genomic_DNA"/>
</dbReference>
<dbReference type="eggNOG" id="ENOG503246Y">
    <property type="taxonomic scope" value="Bacteria"/>
</dbReference>
<sequence length="278" mass="30468">MKKLIAVICAVALCCGGLAGCGDKKSEKADSTAEKITSSAADESVTNAESETTETEELTMAEAYTKSIENANFRTLMVTSSDFTDDTTTMVEVSGDDYHMSVGDGENQTELYVIGGVMYMLSHAEKSYIKDETPDEMYLNMDTSNYTMGVDDSYIFIDSVIAEGDLICETYHAPDLISGEMPSGDEDGEVTVYKYYFEKDGKTPVKIEMSAYGLEQTTTFKEFSFDIDSIVIPDLSDWTDDTESSGFGLDTDVESEELDESEFDADIDVEKADAAETE</sequence>
<evidence type="ECO:0000256" key="1">
    <source>
        <dbReference type="SAM" id="MobiDB-lite"/>
    </source>
</evidence>
<feature type="region of interest" description="Disordered" evidence="1">
    <location>
        <begin position="237"/>
        <end position="278"/>
    </location>
</feature>
<feature type="compositionally biased region" description="Acidic residues" evidence="1">
    <location>
        <begin position="251"/>
        <end position="267"/>
    </location>
</feature>
<protein>
    <submittedName>
        <fullName evidence="3">Conserved domain protein</fullName>
    </submittedName>
</protein>
<name>E9S7D4_RUMAL</name>